<evidence type="ECO:0000256" key="12">
    <source>
        <dbReference type="SAM" id="Coils"/>
    </source>
</evidence>
<keyword evidence="5 11" id="KW-0132">Cell division</keyword>
<organism evidence="14 15">
    <name type="scientific">Wickerhamomyces ciferrii (strain ATCC 14091 / BCRC 22168 / CBS 111 / JCM 3599 / NBRC 0793 / NRRL Y-1031 F-60-10)</name>
    <name type="common">Yeast</name>
    <name type="synonym">Pichia ciferrii</name>
    <dbReference type="NCBI Taxonomy" id="1206466"/>
    <lineage>
        <taxon>Eukaryota</taxon>
        <taxon>Fungi</taxon>
        <taxon>Dikarya</taxon>
        <taxon>Ascomycota</taxon>
        <taxon>Saccharomycotina</taxon>
        <taxon>Saccharomycetes</taxon>
        <taxon>Phaffomycetales</taxon>
        <taxon>Wickerhamomycetaceae</taxon>
        <taxon>Wickerhamomyces</taxon>
    </lineage>
</organism>
<dbReference type="Proteomes" id="UP000009328">
    <property type="component" value="Unassembled WGS sequence"/>
</dbReference>
<dbReference type="Gene3D" id="3.30.457.50">
    <property type="entry name" value="Chromosome segregation protein Spc25"/>
    <property type="match status" value="1"/>
</dbReference>
<sequence>MSDIRTLDPEVEAKMEEISTKFERYISNQKSQIIKSKEDFKNKLQHLRNEYKEYGKELQSLAEREVELNKELAKEVQDKNSSSSRLNELKLKEETLIEDRKNLEKQVLDLSNQVNERRQELNKLKISKEKQAERDIPQVLIYEQVLSLKIEGGKQGYLTFKFHNIDPKNTEREFQLNLKVDGSKYEDLSTIPEISQDDVNELLIKFNETRNLNSFLKNARQAFKKMV</sequence>
<evidence type="ECO:0000313" key="14">
    <source>
        <dbReference type="EMBL" id="CCH45815.1"/>
    </source>
</evidence>
<keyword evidence="4 11" id="KW-0158">Chromosome</keyword>
<dbReference type="PANTHER" id="PTHR14281:SF0">
    <property type="entry name" value="KINETOCHORE PROTEIN SPC25"/>
    <property type="match status" value="1"/>
</dbReference>
<feature type="coiled-coil region" evidence="12">
    <location>
        <begin position="30"/>
        <end position="134"/>
    </location>
</feature>
<dbReference type="InterPro" id="IPR013255">
    <property type="entry name" value="Spc25_C"/>
</dbReference>
<proteinExistence type="inferred from homology"/>
<dbReference type="CDD" id="cd23784">
    <property type="entry name" value="RWD_Spc25"/>
    <property type="match status" value="1"/>
</dbReference>
<gene>
    <name evidence="14" type="ORF">BN7_5401</name>
</gene>
<dbReference type="HOGENOM" id="CLU_085127_0_0_1"/>
<evidence type="ECO:0000256" key="3">
    <source>
        <dbReference type="ARBA" id="ARBA00011562"/>
    </source>
</evidence>
<protein>
    <recommendedName>
        <fullName evidence="11">Kinetochore protein SPC25</fullName>
    </recommendedName>
</protein>
<dbReference type="GO" id="GO:0005634">
    <property type="term" value="C:nucleus"/>
    <property type="evidence" value="ECO:0007669"/>
    <property type="project" value="UniProtKB-SubCell"/>
</dbReference>
<evidence type="ECO:0000313" key="15">
    <source>
        <dbReference type="Proteomes" id="UP000009328"/>
    </source>
</evidence>
<keyword evidence="7 11" id="KW-0995">Kinetochore</keyword>
<dbReference type="GO" id="GO:0031262">
    <property type="term" value="C:Ndc80 complex"/>
    <property type="evidence" value="ECO:0007669"/>
    <property type="project" value="InterPro"/>
</dbReference>
<evidence type="ECO:0000256" key="8">
    <source>
        <dbReference type="ARBA" id="ARBA00023054"/>
    </source>
</evidence>
<accession>K0KKU0</accession>
<comment type="caution">
    <text evidence="14">The sequence shown here is derived from an EMBL/GenBank/DDBJ whole genome shotgun (WGS) entry which is preliminary data.</text>
</comment>
<dbReference type="InParanoid" id="K0KKU0"/>
<dbReference type="GO" id="GO:0007059">
    <property type="term" value="P:chromosome segregation"/>
    <property type="evidence" value="ECO:0007669"/>
    <property type="project" value="InterPro"/>
</dbReference>
<comment type="subcellular location">
    <subcellularLocation>
        <location evidence="11">Nucleus</location>
    </subcellularLocation>
    <subcellularLocation>
        <location evidence="11">Chromosome</location>
        <location evidence="11">Centromere</location>
        <location evidence="11">Kinetochore</location>
    </subcellularLocation>
</comment>
<dbReference type="eggNOG" id="KOG4657">
    <property type="taxonomic scope" value="Eukaryota"/>
</dbReference>
<evidence type="ECO:0000256" key="7">
    <source>
        <dbReference type="ARBA" id="ARBA00022838"/>
    </source>
</evidence>
<dbReference type="Pfam" id="PF08234">
    <property type="entry name" value="Spindle_Spc25"/>
    <property type="match status" value="1"/>
</dbReference>
<dbReference type="PANTHER" id="PTHR14281">
    <property type="entry name" value="KINETOCHORE PROTEIN SPC25-RELATED"/>
    <property type="match status" value="1"/>
</dbReference>
<evidence type="ECO:0000256" key="4">
    <source>
        <dbReference type="ARBA" id="ARBA00022454"/>
    </source>
</evidence>
<evidence type="ECO:0000259" key="13">
    <source>
        <dbReference type="Pfam" id="PF08234"/>
    </source>
</evidence>
<dbReference type="InterPro" id="IPR045143">
    <property type="entry name" value="Spc25"/>
</dbReference>
<comment type="similarity">
    <text evidence="2 11">Belongs to the SPC25 family.</text>
</comment>
<name>K0KKU0_WICCF</name>
<evidence type="ECO:0000256" key="2">
    <source>
        <dbReference type="ARBA" id="ARBA00006379"/>
    </source>
</evidence>
<comment type="subunit">
    <text evidence="3">Component of the NDC80 complex, which consists of NDC80, NUF2, SPC24 and SPC25.</text>
</comment>
<keyword evidence="10 11" id="KW-0137">Centromere</keyword>
<evidence type="ECO:0000256" key="6">
    <source>
        <dbReference type="ARBA" id="ARBA00022776"/>
    </source>
</evidence>
<evidence type="ECO:0000256" key="10">
    <source>
        <dbReference type="ARBA" id="ARBA00023328"/>
    </source>
</evidence>
<keyword evidence="6 11" id="KW-0498">Mitosis</keyword>
<feature type="domain" description="Chromosome segregation protein Spc25 C-terminal" evidence="13">
    <location>
        <begin position="154"/>
        <end position="224"/>
    </location>
</feature>
<keyword evidence="15" id="KW-1185">Reference proteome</keyword>
<evidence type="ECO:0000256" key="1">
    <source>
        <dbReference type="ARBA" id="ARBA00002772"/>
    </source>
</evidence>
<keyword evidence="11" id="KW-0539">Nucleus</keyword>
<dbReference type="GO" id="GO:0051301">
    <property type="term" value="P:cell division"/>
    <property type="evidence" value="ECO:0007669"/>
    <property type="project" value="UniProtKB-UniRule"/>
</dbReference>
<dbReference type="AlphaFoldDB" id="K0KKU0"/>
<evidence type="ECO:0000256" key="5">
    <source>
        <dbReference type="ARBA" id="ARBA00022618"/>
    </source>
</evidence>
<dbReference type="EMBL" id="CAIF01000212">
    <property type="protein sequence ID" value="CCH45815.1"/>
    <property type="molecule type" value="Genomic_DNA"/>
</dbReference>
<keyword evidence="9 11" id="KW-0131">Cell cycle</keyword>
<evidence type="ECO:0000256" key="11">
    <source>
        <dbReference type="RuleBase" id="RU367150"/>
    </source>
</evidence>
<evidence type="ECO:0000256" key="9">
    <source>
        <dbReference type="ARBA" id="ARBA00023306"/>
    </source>
</evidence>
<keyword evidence="8 12" id="KW-0175">Coiled coil</keyword>
<comment type="function">
    <text evidence="1 11">Acts as a component of the essential kinetochore-associated NDC80 complex, which is required for chromosome segregation and spindle checkpoint activity.</text>
</comment>
<reference evidence="14 15" key="1">
    <citation type="journal article" date="2012" name="Eukaryot. Cell">
        <title>Draft genome sequence of Wickerhamomyces ciferrii NRRL Y-1031 F-60-10.</title>
        <authorList>
            <person name="Schneider J."/>
            <person name="Andrea H."/>
            <person name="Blom J."/>
            <person name="Jaenicke S."/>
            <person name="Ruckert C."/>
            <person name="Schorsch C."/>
            <person name="Szczepanowski R."/>
            <person name="Farwick M."/>
            <person name="Goesmann A."/>
            <person name="Puhler A."/>
            <person name="Schaffer S."/>
            <person name="Tauch A."/>
            <person name="Kohler T."/>
            <person name="Brinkrolf K."/>
        </authorList>
    </citation>
    <scope>NUCLEOTIDE SEQUENCE [LARGE SCALE GENOMIC DNA]</scope>
    <source>
        <strain evidence="15">ATCC 14091 / BCRC 22168 / CBS 111 / JCM 3599 / NBRC 0793 / NRRL Y-1031 F-60-10</strain>
    </source>
</reference>
<dbReference type="STRING" id="1206466.K0KKU0"/>